<dbReference type="AlphaFoldDB" id="A0A8E2W605"/>
<dbReference type="InterPro" id="IPR050955">
    <property type="entry name" value="Plant_Biomass_Hydrol_Est"/>
</dbReference>
<dbReference type="InterPro" id="IPR010126">
    <property type="entry name" value="Esterase_phb"/>
</dbReference>
<dbReference type="PANTHER" id="PTHR43037:SF1">
    <property type="entry name" value="BLL1128 PROTEIN"/>
    <property type="match status" value="1"/>
</dbReference>
<comment type="caution">
    <text evidence="3">The sequence shown here is derived from an EMBL/GenBank/DDBJ whole genome shotgun (WGS) entry which is preliminary data.</text>
</comment>
<dbReference type="Gene3D" id="3.40.50.1820">
    <property type="entry name" value="alpha/beta hydrolase"/>
    <property type="match status" value="1"/>
</dbReference>
<dbReference type="NCBIfam" id="TIGR01840">
    <property type="entry name" value="esterase_phb"/>
    <property type="match status" value="1"/>
</dbReference>
<dbReference type="Proteomes" id="UP000245631">
    <property type="component" value="Unassembled WGS sequence"/>
</dbReference>
<gene>
    <name evidence="3" type="ORF">C8D77_12024</name>
</gene>
<organism evidence="3 4">
    <name type="scientific">Rhizobium loti</name>
    <name type="common">Mesorhizobium loti</name>
    <dbReference type="NCBI Taxonomy" id="381"/>
    <lineage>
        <taxon>Bacteria</taxon>
        <taxon>Pseudomonadati</taxon>
        <taxon>Pseudomonadota</taxon>
        <taxon>Alphaproteobacteria</taxon>
        <taxon>Hyphomicrobiales</taxon>
        <taxon>Phyllobacteriaceae</taxon>
        <taxon>Mesorhizobium</taxon>
    </lineage>
</organism>
<accession>A0A8E2W605</accession>
<dbReference type="InterPro" id="IPR029058">
    <property type="entry name" value="AB_hydrolase_fold"/>
</dbReference>
<name>A0A8E2W605_RHILI</name>
<evidence type="ECO:0000313" key="4">
    <source>
        <dbReference type="Proteomes" id="UP000245631"/>
    </source>
</evidence>
<protein>
    <submittedName>
        <fullName evidence="3">Poly(Hydroxyalkanoate) depolymerase family esterase</fullName>
    </submittedName>
</protein>
<evidence type="ECO:0000256" key="1">
    <source>
        <dbReference type="ARBA" id="ARBA00022729"/>
    </source>
</evidence>
<dbReference type="PANTHER" id="PTHR43037">
    <property type="entry name" value="UNNAMED PRODUCT-RELATED"/>
    <property type="match status" value="1"/>
</dbReference>
<evidence type="ECO:0000256" key="2">
    <source>
        <dbReference type="ARBA" id="ARBA00022801"/>
    </source>
</evidence>
<dbReference type="SUPFAM" id="SSF53474">
    <property type="entry name" value="alpha/beta-Hydrolases"/>
    <property type="match status" value="2"/>
</dbReference>
<dbReference type="Pfam" id="PF10503">
    <property type="entry name" value="Esterase_PHB"/>
    <property type="match status" value="1"/>
</dbReference>
<keyword evidence="1" id="KW-0732">Signal</keyword>
<evidence type="ECO:0000313" key="3">
    <source>
        <dbReference type="EMBL" id="PWJ86926.1"/>
    </source>
</evidence>
<reference evidence="3 4" key="1">
    <citation type="submission" date="2018-05" db="EMBL/GenBank/DDBJ databases">
        <title>Genomic Encyclopedia of Type Strains, Phase IV (KMG-IV): sequencing the most valuable type-strain genomes for metagenomic binning, comparative biology and taxonomic classification.</title>
        <authorList>
            <person name="Goeker M."/>
        </authorList>
    </citation>
    <scope>NUCLEOTIDE SEQUENCE [LARGE SCALE GENOMIC DNA]</scope>
    <source>
        <strain evidence="3 4">DSM 2626</strain>
    </source>
</reference>
<keyword evidence="2" id="KW-0378">Hydrolase</keyword>
<dbReference type="EMBL" id="QGGH01000020">
    <property type="protein sequence ID" value="PWJ86926.1"/>
    <property type="molecule type" value="Genomic_DNA"/>
</dbReference>
<sequence>MDKQVQQRYCCKRVVCDAIPESKDIDLRNISDTIARLSAMRGRPVASAKHRDDRLCDVTGFGSNPGALRARLFVPENLQEDAPLVVVLHGCTQIAAGYDHGSGWSQLAAEQGFTVLFPEQQRANNANLCFNWFVPGDIRRDSGEALSIRQMIEAAVVAHGLDRKRIFITGLSAGGAMATVMVAAYPEVFAGGAIIAGLAYGSASTIPEAFDRMRGHGGPSKAELQRLVREASPHKGPWPKISVWQGSADNTVVPSNADAIVAQWHGVHNVGTSPTRVETVDGQTRQVWCDSSGRELIEKYTVAGMGHGTPLKTAGDDGLGGAGPFMLDVGISSTRHIACSWGLAKPPVRRAEKTEAASTALASHNALKTYNIAEKPRAVRIDPAAEARSGDARGSAAGITKVIEDALRAAGLMR</sequence>
<dbReference type="GO" id="GO:0016787">
    <property type="term" value="F:hydrolase activity"/>
    <property type="evidence" value="ECO:0007669"/>
    <property type="project" value="UniProtKB-KW"/>
</dbReference>
<proteinExistence type="predicted"/>
<dbReference type="GO" id="GO:0005576">
    <property type="term" value="C:extracellular region"/>
    <property type="evidence" value="ECO:0007669"/>
    <property type="project" value="InterPro"/>
</dbReference>